<reference evidence="1" key="1">
    <citation type="submission" date="2023-02" db="EMBL/GenBank/DDBJ databases">
        <title>Genome sequence of Hyphococcus flavus.</title>
        <authorList>
            <person name="Rong J.-C."/>
            <person name="Zhao Q."/>
            <person name="Yi M."/>
            <person name="Wu J.-Y."/>
        </authorList>
    </citation>
    <scope>NUCLEOTIDE SEQUENCE</scope>
    <source>
        <strain evidence="1">MCCC 1K03223</strain>
    </source>
</reference>
<name>A0AAE9ZD66_9PROT</name>
<keyword evidence="2" id="KW-1185">Reference proteome</keyword>
<accession>A0AAE9ZD66</accession>
<dbReference type="AlphaFoldDB" id="A0AAE9ZD66"/>
<organism evidence="1 2">
    <name type="scientific">Hyphococcus flavus</name>
    <dbReference type="NCBI Taxonomy" id="1866326"/>
    <lineage>
        <taxon>Bacteria</taxon>
        <taxon>Pseudomonadati</taxon>
        <taxon>Pseudomonadota</taxon>
        <taxon>Alphaproteobacteria</taxon>
        <taxon>Parvularculales</taxon>
        <taxon>Parvularculaceae</taxon>
        <taxon>Hyphococcus</taxon>
    </lineage>
</organism>
<dbReference type="KEGG" id="hfl:PUV54_10140"/>
<evidence type="ECO:0000313" key="1">
    <source>
        <dbReference type="EMBL" id="WDI30317.1"/>
    </source>
</evidence>
<dbReference type="Proteomes" id="UP001214043">
    <property type="component" value="Chromosome"/>
</dbReference>
<dbReference type="EMBL" id="CP118166">
    <property type="protein sequence ID" value="WDI30317.1"/>
    <property type="molecule type" value="Genomic_DNA"/>
</dbReference>
<sequence>MSKKIYVFELVNEEGRPFKKLSRRCTNLGAQSRTIRLLRKTPKAAAAFGYEAGGSAVLSAYRD</sequence>
<proteinExistence type="predicted"/>
<dbReference type="RefSeq" id="WP_274492115.1">
    <property type="nucleotide sequence ID" value="NZ_CP118166.1"/>
</dbReference>
<protein>
    <submittedName>
        <fullName evidence="1">Uncharacterized protein</fullName>
    </submittedName>
</protein>
<evidence type="ECO:0000313" key="2">
    <source>
        <dbReference type="Proteomes" id="UP001214043"/>
    </source>
</evidence>
<gene>
    <name evidence="1" type="ORF">PUV54_10140</name>
</gene>